<dbReference type="InterPro" id="IPR023586">
    <property type="entry name" value="Ile-tRNA-ligase_type2"/>
</dbReference>
<organism evidence="6 7">
    <name type="scientific">Luteimicrobium album</name>
    <dbReference type="NCBI Taxonomy" id="1054550"/>
    <lineage>
        <taxon>Bacteria</taxon>
        <taxon>Bacillati</taxon>
        <taxon>Actinomycetota</taxon>
        <taxon>Actinomycetes</taxon>
        <taxon>Micrococcales</taxon>
        <taxon>Luteimicrobium</taxon>
    </lineage>
</organism>
<reference evidence="7" key="1">
    <citation type="journal article" date="2019" name="Int. J. Syst. Evol. Microbiol.">
        <title>The Global Catalogue of Microorganisms (GCM) 10K type strain sequencing project: providing services to taxonomists for standard genome sequencing and annotation.</title>
        <authorList>
            <consortium name="The Broad Institute Genomics Platform"/>
            <consortium name="The Broad Institute Genome Sequencing Center for Infectious Disease"/>
            <person name="Wu L."/>
            <person name="Ma J."/>
        </authorList>
    </citation>
    <scope>NUCLEOTIDE SEQUENCE [LARGE SCALE GENOMIC DNA]</scope>
    <source>
        <strain evidence="7">NBRC 106348</strain>
    </source>
</reference>
<dbReference type="EMBL" id="BSUK01000001">
    <property type="protein sequence ID" value="GMA26523.1"/>
    <property type="molecule type" value="Genomic_DNA"/>
</dbReference>
<evidence type="ECO:0000256" key="3">
    <source>
        <dbReference type="ARBA" id="ARBA00022840"/>
    </source>
</evidence>
<keyword evidence="4" id="KW-0648">Protein biosynthesis</keyword>
<dbReference type="SUPFAM" id="SSF50677">
    <property type="entry name" value="ValRS/IleRS/LeuRS editing domain"/>
    <property type="match status" value="1"/>
</dbReference>
<evidence type="ECO:0000313" key="7">
    <source>
        <dbReference type="Proteomes" id="UP001157091"/>
    </source>
</evidence>
<dbReference type="InterPro" id="IPR002301">
    <property type="entry name" value="Ile-tRNA-ligase"/>
</dbReference>
<dbReference type="InterPro" id="IPR009008">
    <property type="entry name" value="Val/Leu/Ile-tRNA-synth_edit"/>
</dbReference>
<evidence type="ECO:0000313" key="6">
    <source>
        <dbReference type="EMBL" id="GMA26523.1"/>
    </source>
</evidence>
<protein>
    <recommendedName>
        <fullName evidence="8">Isoleucine--tRNA ligase</fullName>
    </recommendedName>
</protein>
<dbReference type="PANTHER" id="PTHR42780">
    <property type="entry name" value="SOLEUCYL-TRNA SYNTHETASE"/>
    <property type="match status" value="1"/>
</dbReference>
<dbReference type="Gene3D" id="3.90.740.10">
    <property type="entry name" value="Valyl/Leucyl/Isoleucyl-tRNA synthetase, editing domain"/>
    <property type="match status" value="1"/>
</dbReference>
<evidence type="ECO:0000256" key="1">
    <source>
        <dbReference type="ARBA" id="ARBA00022598"/>
    </source>
</evidence>
<keyword evidence="7" id="KW-1185">Reference proteome</keyword>
<keyword evidence="5" id="KW-0030">Aminoacyl-tRNA synthetase</keyword>
<proteinExistence type="predicted"/>
<dbReference type="PRINTS" id="PR00984">
    <property type="entry name" value="TRNASYNTHILE"/>
</dbReference>
<keyword evidence="2" id="KW-0547">Nucleotide-binding</keyword>
<accession>A0ABQ6I8N5</accession>
<evidence type="ECO:0000256" key="4">
    <source>
        <dbReference type="ARBA" id="ARBA00022917"/>
    </source>
</evidence>
<name>A0ABQ6I8N5_9MICO</name>
<evidence type="ECO:0000256" key="5">
    <source>
        <dbReference type="ARBA" id="ARBA00023146"/>
    </source>
</evidence>
<keyword evidence="1" id="KW-0436">Ligase</keyword>
<dbReference type="Proteomes" id="UP001157091">
    <property type="component" value="Unassembled WGS sequence"/>
</dbReference>
<comment type="caution">
    <text evidence="6">The sequence shown here is derived from an EMBL/GenBank/DDBJ whole genome shotgun (WGS) entry which is preliminary data.</text>
</comment>
<keyword evidence="3" id="KW-0067">ATP-binding</keyword>
<sequence length="210" mass="22772">MRSVVDGALVLIWTTTPWTLPSNLAVAVGPDVDYVVVQPQDGSPFADEHPGERVLLAQPRLAAFARELGDEPTVLATVRGADLAGATYHPPFDYFVGHENAHQVLVADFVTIEDGTGVVHLAPAFGEDDMAACDAAGIRPVVPVDARGRFTTQVGDYAGEQVFDANPTIIADLKRVAGPVERRAVAERPVLVRHETYQHSYPHCWRCRNP</sequence>
<dbReference type="PANTHER" id="PTHR42780:SF1">
    <property type="entry name" value="ISOLEUCINE--TRNA LIGASE, CYTOPLASMIC"/>
    <property type="match status" value="1"/>
</dbReference>
<gene>
    <name evidence="6" type="ORF">GCM10025864_42820</name>
</gene>
<evidence type="ECO:0008006" key="8">
    <source>
        <dbReference type="Google" id="ProtNLM"/>
    </source>
</evidence>
<evidence type="ECO:0000256" key="2">
    <source>
        <dbReference type="ARBA" id="ARBA00022741"/>
    </source>
</evidence>